<dbReference type="KEGG" id="dti:Desti_1729"/>
<evidence type="ECO:0000313" key="2">
    <source>
        <dbReference type="Proteomes" id="UP000006055"/>
    </source>
</evidence>
<gene>
    <name evidence="1" type="ordered locus">Desti_1729</name>
</gene>
<name>I4C4E8_DESTA</name>
<accession>I4C4E8</accession>
<evidence type="ECO:0000313" key="1">
    <source>
        <dbReference type="EMBL" id="AFM24439.1"/>
    </source>
</evidence>
<dbReference type="EMBL" id="CP003360">
    <property type="protein sequence ID" value="AFM24439.1"/>
    <property type="molecule type" value="Genomic_DNA"/>
</dbReference>
<proteinExistence type="predicted"/>
<dbReference type="AlphaFoldDB" id="I4C4E8"/>
<sequence length="166" mass="18602">MRHSMNDPKGQPSSSRGCQKLSQKSKFILDRGTICYVFETFETVSSTHGKCCVEIPNSWGPWWGFPMTFRPWATPPGSFIKDYGLRSVPRVSPMATVGSLLWSSKSHFSPNSGTYLTTEARHLPVSQSAFGNRTTILTFSIDISFEFFSRSTRNVSHTGIFSVTLF</sequence>
<dbReference type="Proteomes" id="UP000006055">
    <property type="component" value="Chromosome"/>
</dbReference>
<protein>
    <submittedName>
        <fullName evidence="1">Uncharacterized protein</fullName>
    </submittedName>
</protein>
<keyword evidence="2" id="KW-1185">Reference proteome</keyword>
<reference evidence="2" key="1">
    <citation type="submission" date="2012-06" db="EMBL/GenBank/DDBJ databases">
        <title>Complete sequence of chromosome of Desulfomonile tiedjei DSM 6799.</title>
        <authorList>
            <person name="Lucas S."/>
            <person name="Copeland A."/>
            <person name="Lapidus A."/>
            <person name="Glavina del Rio T."/>
            <person name="Dalin E."/>
            <person name="Tice H."/>
            <person name="Bruce D."/>
            <person name="Goodwin L."/>
            <person name="Pitluck S."/>
            <person name="Peters L."/>
            <person name="Ovchinnikova G."/>
            <person name="Zeytun A."/>
            <person name="Lu M."/>
            <person name="Kyrpides N."/>
            <person name="Mavromatis K."/>
            <person name="Ivanova N."/>
            <person name="Brettin T."/>
            <person name="Detter J.C."/>
            <person name="Han C."/>
            <person name="Larimer F."/>
            <person name="Land M."/>
            <person name="Hauser L."/>
            <person name="Markowitz V."/>
            <person name="Cheng J.-F."/>
            <person name="Hugenholtz P."/>
            <person name="Woyke T."/>
            <person name="Wu D."/>
            <person name="Spring S."/>
            <person name="Schroeder M."/>
            <person name="Brambilla E."/>
            <person name="Klenk H.-P."/>
            <person name="Eisen J.A."/>
        </authorList>
    </citation>
    <scope>NUCLEOTIDE SEQUENCE [LARGE SCALE GENOMIC DNA]</scope>
    <source>
        <strain evidence="2">ATCC 49306 / DSM 6799 / DCB-1</strain>
    </source>
</reference>
<organism evidence="1 2">
    <name type="scientific">Desulfomonile tiedjei (strain ATCC 49306 / DSM 6799 / DCB-1)</name>
    <dbReference type="NCBI Taxonomy" id="706587"/>
    <lineage>
        <taxon>Bacteria</taxon>
        <taxon>Pseudomonadati</taxon>
        <taxon>Thermodesulfobacteriota</taxon>
        <taxon>Desulfomonilia</taxon>
        <taxon>Desulfomonilales</taxon>
        <taxon>Desulfomonilaceae</taxon>
        <taxon>Desulfomonile</taxon>
    </lineage>
</organism>
<dbReference type="HOGENOM" id="CLU_1600080_0_0_7"/>
<dbReference type="STRING" id="706587.Desti_1729"/>